<name>A0A061QT86_9CHLO</name>
<evidence type="ECO:0000313" key="1">
    <source>
        <dbReference type="EMBL" id="JAC61669.1"/>
    </source>
</evidence>
<dbReference type="EMBL" id="GBEZ01025416">
    <property type="protein sequence ID" value="JAC61669.1"/>
    <property type="molecule type" value="Transcribed_RNA"/>
</dbReference>
<dbReference type="AlphaFoldDB" id="A0A061QT86"/>
<sequence>MLCHAMVPYPKPIFLSALSIPSIANTLMEPARRFRGNP</sequence>
<accession>A0A061QT86</accession>
<organism evidence="1">
    <name type="scientific">Tetraselmis sp. GSL018</name>
    <dbReference type="NCBI Taxonomy" id="582737"/>
    <lineage>
        <taxon>Eukaryota</taxon>
        <taxon>Viridiplantae</taxon>
        <taxon>Chlorophyta</taxon>
        <taxon>core chlorophytes</taxon>
        <taxon>Chlorodendrophyceae</taxon>
        <taxon>Chlorodendrales</taxon>
        <taxon>Chlorodendraceae</taxon>
        <taxon>Tetraselmis</taxon>
    </lineage>
</organism>
<reference evidence="1" key="1">
    <citation type="submission" date="2014-05" db="EMBL/GenBank/DDBJ databases">
        <title>The transcriptome of the halophilic microalga Tetraselmis sp. GSL018 isolated from the Great Salt Lake, Utah.</title>
        <authorList>
            <person name="Jinkerson R.E."/>
            <person name="D'Adamo S."/>
            <person name="Posewitz M.C."/>
        </authorList>
    </citation>
    <scope>NUCLEOTIDE SEQUENCE</scope>
    <source>
        <strain evidence="1">GSL018</strain>
    </source>
</reference>
<protein>
    <submittedName>
        <fullName evidence="1">Uncharacterized protein</fullName>
    </submittedName>
</protein>
<gene>
    <name evidence="1" type="ORF">TSPGSL018_25584</name>
</gene>
<proteinExistence type="predicted"/>